<feature type="domain" description="Exonuclease" evidence="4">
    <location>
        <begin position="15"/>
        <end position="219"/>
    </location>
</feature>
<dbReference type="PANTHER" id="PTHR30231">
    <property type="entry name" value="DNA POLYMERASE III SUBUNIT EPSILON"/>
    <property type="match status" value="1"/>
</dbReference>
<protein>
    <submittedName>
        <fullName evidence="5">3'-5' exonuclease</fullName>
    </submittedName>
</protein>
<dbReference type="Gene3D" id="3.30.420.10">
    <property type="entry name" value="Ribonuclease H-like superfamily/Ribonuclease H"/>
    <property type="match status" value="1"/>
</dbReference>
<proteinExistence type="predicted"/>
<evidence type="ECO:0000259" key="4">
    <source>
        <dbReference type="SMART" id="SM00479"/>
    </source>
</evidence>
<dbReference type="PANTHER" id="PTHR30231:SF4">
    <property type="entry name" value="PROTEIN NEN2"/>
    <property type="match status" value="1"/>
</dbReference>
<dbReference type="InterPro" id="IPR013520">
    <property type="entry name" value="Ribonucl_H"/>
</dbReference>
<dbReference type="KEGG" id="swf:E3E12_02550"/>
<dbReference type="GO" id="GO:0003676">
    <property type="term" value="F:nucleic acid binding"/>
    <property type="evidence" value="ECO:0007669"/>
    <property type="project" value="InterPro"/>
</dbReference>
<evidence type="ECO:0000313" key="5">
    <source>
        <dbReference type="EMBL" id="QDH13266.1"/>
    </source>
</evidence>
<evidence type="ECO:0000256" key="3">
    <source>
        <dbReference type="ARBA" id="ARBA00022839"/>
    </source>
</evidence>
<dbReference type="InterPro" id="IPR012337">
    <property type="entry name" value="RNaseH-like_sf"/>
</dbReference>
<dbReference type="GO" id="GO:0006259">
    <property type="term" value="P:DNA metabolic process"/>
    <property type="evidence" value="ECO:0007669"/>
    <property type="project" value="UniProtKB-ARBA"/>
</dbReference>
<accession>A0A4Y6U9Y5</accession>
<keyword evidence="3 5" id="KW-0269">Exonuclease</keyword>
<keyword evidence="6" id="KW-1185">Reference proteome</keyword>
<reference evidence="5 6" key="1">
    <citation type="submission" date="2019-03" db="EMBL/GenBank/DDBJ databases">
        <title>The complete genome sequence of Swingsia_sp. F3b2 LMG30590(T).</title>
        <authorList>
            <person name="Chua K.-O."/>
            <person name="Chan K.-G."/>
            <person name="See-Too W.-S."/>
        </authorList>
    </citation>
    <scope>NUCLEOTIDE SEQUENCE [LARGE SCALE GENOMIC DNA]</scope>
    <source>
        <strain evidence="5 6">F3b2</strain>
    </source>
</reference>
<dbReference type="AlphaFoldDB" id="A0A4Y6U9Y5"/>
<dbReference type="EMBL" id="CP038231">
    <property type="protein sequence ID" value="QDH13266.1"/>
    <property type="molecule type" value="Genomic_DNA"/>
</dbReference>
<dbReference type="Proteomes" id="UP000318709">
    <property type="component" value="Chromosome"/>
</dbReference>
<evidence type="ECO:0000313" key="6">
    <source>
        <dbReference type="Proteomes" id="UP000318709"/>
    </source>
</evidence>
<organism evidence="5 6">
    <name type="scientific">Formicincola oecophyllae</name>
    <dbReference type="NCBI Taxonomy" id="2558361"/>
    <lineage>
        <taxon>Bacteria</taxon>
        <taxon>Pseudomonadati</taxon>
        <taxon>Pseudomonadota</taxon>
        <taxon>Alphaproteobacteria</taxon>
        <taxon>Acetobacterales</taxon>
        <taxon>Acetobacteraceae</taxon>
        <taxon>Formicincola</taxon>
    </lineage>
</organism>
<evidence type="ECO:0000256" key="2">
    <source>
        <dbReference type="ARBA" id="ARBA00022801"/>
    </source>
</evidence>
<keyword evidence="1" id="KW-0540">Nuclease</keyword>
<dbReference type="CDD" id="cd06127">
    <property type="entry name" value="DEDDh"/>
    <property type="match status" value="1"/>
</dbReference>
<name>A0A4Y6U9Y5_9PROT</name>
<gene>
    <name evidence="5" type="ORF">E3E12_02550</name>
</gene>
<dbReference type="Pfam" id="PF00929">
    <property type="entry name" value="RNase_T"/>
    <property type="match status" value="1"/>
</dbReference>
<dbReference type="GO" id="GO:0008408">
    <property type="term" value="F:3'-5' exonuclease activity"/>
    <property type="evidence" value="ECO:0007669"/>
    <property type="project" value="TreeGrafter"/>
</dbReference>
<dbReference type="OrthoDB" id="280774at2"/>
<dbReference type="SUPFAM" id="SSF53098">
    <property type="entry name" value="Ribonuclease H-like"/>
    <property type="match status" value="1"/>
</dbReference>
<evidence type="ECO:0000256" key="1">
    <source>
        <dbReference type="ARBA" id="ARBA00022722"/>
    </source>
</evidence>
<dbReference type="SMART" id="SM00479">
    <property type="entry name" value="EXOIII"/>
    <property type="match status" value="1"/>
</dbReference>
<keyword evidence="2" id="KW-0378">Hydrolase</keyword>
<sequence>MRLPMVQSPEAHEPLILCFDTETTGLPLKRLPAWHERQPHCVQIGAVLCNQEGREVEALDVIIAPDGWHIPPRVAAIHGITTAKARRVGVPAAEALGRFIALAKRADVIVGHNVRFDRHIIRTMIHRHGEAAGWSQAVADGMHERGLRFFCTMQAATPVMRLPFPARRWGGGYKAPKLAEALAHFTNLSFDDLGPAHNALHDARAAMAVYWGMREAGVTVPF</sequence>
<dbReference type="InterPro" id="IPR036397">
    <property type="entry name" value="RNaseH_sf"/>
</dbReference>